<gene>
    <name evidence="2" type="ORF">Cygsa01_00106</name>
</gene>
<sequence>MALIVSLWNRLTGRAALLKRIEALEAENYAMEDQITGLQELMEQP</sequence>
<dbReference type="EMBL" id="PP179332">
    <property type="protein sequence ID" value="XAI71152.1"/>
    <property type="molecule type" value="Genomic_DNA"/>
</dbReference>
<reference evidence="2" key="1">
    <citation type="journal article" date="2024" name="J. Gen. Virol.">
        <title>Novel phages of Pseudomonas syringae unveil numerous potential auxiliary metabolic genes.</title>
        <authorList>
            <person name="Feltin C."/>
            <person name="Garneau J.R."/>
            <person name="Morris C.E."/>
            <person name="Berard A."/>
            <person name="Torres-Barcelo C."/>
        </authorList>
    </citation>
    <scope>NUCLEOTIDE SEQUENCE</scope>
</reference>
<accession>A0AAU6W3L3</accession>
<evidence type="ECO:0000313" key="2">
    <source>
        <dbReference type="EMBL" id="XAI71152.1"/>
    </source>
</evidence>
<name>A0AAU6W3L3_9VIRU</name>
<evidence type="ECO:0000256" key="1">
    <source>
        <dbReference type="SAM" id="Coils"/>
    </source>
</evidence>
<feature type="coiled-coil region" evidence="1">
    <location>
        <begin position="14"/>
        <end position="41"/>
    </location>
</feature>
<protein>
    <submittedName>
        <fullName evidence="2">Uncharacterized protein</fullName>
    </submittedName>
</protein>
<organism evidence="2">
    <name type="scientific">Pseudomonas phage Cygsa01</name>
    <dbReference type="NCBI Taxonomy" id="3138529"/>
    <lineage>
        <taxon>Viruses</taxon>
    </lineage>
</organism>
<keyword evidence="1" id="KW-0175">Coiled coil</keyword>
<proteinExistence type="predicted"/>